<dbReference type="CDD" id="cd03789">
    <property type="entry name" value="GT9_LPS_heptosyltransferase"/>
    <property type="match status" value="1"/>
</dbReference>
<keyword evidence="2" id="KW-0808">Transferase</keyword>
<evidence type="ECO:0000313" key="3">
    <source>
        <dbReference type="EMBL" id="GAA4921780.1"/>
    </source>
</evidence>
<keyword evidence="1" id="KW-0328">Glycosyltransferase</keyword>
<accession>A0ABP9FYK2</accession>
<organism evidence="3 4">
    <name type="scientific">Mucilaginibacter defluvii</name>
    <dbReference type="NCBI Taxonomy" id="1196019"/>
    <lineage>
        <taxon>Bacteria</taxon>
        <taxon>Pseudomonadati</taxon>
        <taxon>Bacteroidota</taxon>
        <taxon>Sphingobacteriia</taxon>
        <taxon>Sphingobacteriales</taxon>
        <taxon>Sphingobacteriaceae</taxon>
        <taxon>Mucilaginibacter</taxon>
    </lineage>
</organism>
<dbReference type="EMBL" id="BAABJI010000002">
    <property type="protein sequence ID" value="GAA4921780.1"/>
    <property type="molecule type" value="Genomic_DNA"/>
</dbReference>
<comment type="caution">
    <text evidence="3">The sequence shown here is derived from an EMBL/GenBank/DDBJ whole genome shotgun (WGS) entry which is preliminary data.</text>
</comment>
<gene>
    <name evidence="3" type="primary">waaF</name>
    <name evidence="3" type="ORF">GCM10023313_27130</name>
</gene>
<evidence type="ECO:0000256" key="2">
    <source>
        <dbReference type="ARBA" id="ARBA00022679"/>
    </source>
</evidence>
<name>A0ABP9FYK2_9SPHI</name>
<dbReference type="RefSeq" id="WP_345331755.1">
    <property type="nucleotide sequence ID" value="NZ_BAABJI010000002.1"/>
</dbReference>
<dbReference type="Pfam" id="PF01075">
    <property type="entry name" value="Glyco_transf_9"/>
    <property type="match status" value="1"/>
</dbReference>
<dbReference type="InterPro" id="IPR051199">
    <property type="entry name" value="LPS_LOS_Heptosyltrfase"/>
</dbReference>
<sequence length="328" mass="35847">MKILIRLPNWLGDVVMSTSFVTAVKQLYPDAQIDVIIKQELKSIAALIPGISNIYPFAKQEFKGLSGVYRFGKVLRNQRYDIYFNLPPSLSSAVMAFATGAKKRVGFGSEGGFFLLTKACKRPKGVHRVREYIALLEQFTGQPIPSEPVKIIAHPLFNEPRQLLVNFNSEAESRRMPVDKGITLLNLLLSTFADITIGMIGALKDAAHVNAIVAGVDNQDRIINHAGQTSLSNLASLMAGTAALLTVDSGPAHLANSVGLPVVVLFGAGNEHNTEPFNLDDMTVIRANQLSCEPCVRNTCKLYGKPKCMQLLNETKIIEALSKYLNHA</sequence>
<dbReference type="PANTHER" id="PTHR30160">
    <property type="entry name" value="TETRAACYLDISACCHARIDE 4'-KINASE-RELATED"/>
    <property type="match status" value="1"/>
</dbReference>
<keyword evidence="4" id="KW-1185">Reference proteome</keyword>
<dbReference type="PANTHER" id="PTHR30160:SF7">
    <property type="entry name" value="ADP-HEPTOSE--LPS HEPTOSYLTRANSFERASE 2"/>
    <property type="match status" value="1"/>
</dbReference>
<dbReference type="SUPFAM" id="SSF53756">
    <property type="entry name" value="UDP-Glycosyltransferase/glycogen phosphorylase"/>
    <property type="match status" value="1"/>
</dbReference>
<evidence type="ECO:0000313" key="4">
    <source>
        <dbReference type="Proteomes" id="UP001501436"/>
    </source>
</evidence>
<reference evidence="4" key="1">
    <citation type="journal article" date="2019" name="Int. J. Syst. Evol. Microbiol.">
        <title>The Global Catalogue of Microorganisms (GCM) 10K type strain sequencing project: providing services to taxonomists for standard genome sequencing and annotation.</title>
        <authorList>
            <consortium name="The Broad Institute Genomics Platform"/>
            <consortium name="The Broad Institute Genome Sequencing Center for Infectious Disease"/>
            <person name="Wu L."/>
            <person name="Ma J."/>
        </authorList>
    </citation>
    <scope>NUCLEOTIDE SEQUENCE [LARGE SCALE GENOMIC DNA]</scope>
    <source>
        <strain evidence="4">JCM 18283</strain>
    </source>
</reference>
<proteinExistence type="predicted"/>
<dbReference type="InterPro" id="IPR002201">
    <property type="entry name" value="Glyco_trans_9"/>
</dbReference>
<evidence type="ECO:0000256" key="1">
    <source>
        <dbReference type="ARBA" id="ARBA00022676"/>
    </source>
</evidence>
<dbReference type="Proteomes" id="UP001501436">
    <property type="component" value="Unassembled WGS sequence"/>
</dbReference>
<dbReference type="Gene3D" id="3.40.50.2000">
    <property type="entry name" value="Glycogen Phosphorylase B"/>
    <property type="match status" value="2"/>
</dbReference>
<protein>
    <submittedName>
        <fullName evidence="3">Lipopolysaccharide heptosyltransferase II</fullName>
    </submittedName>
</protein>